<dbReference type="InterPro" id="IPR017853">
    <property type="entry name" value="GH"/>
</dbReference>
<keyword evidence="5" id="KW-1185">Reference proteome</keyword>
<dbReference type="InterPro" id="IPR006047">
    <property type="entry name" value="GH13_cat_dom"/>
</dbReference>
<evidence type="ECO:0000256" key="2">
    <source>
        <dbReference type="ARBA" id="ARBA00023001"/>
    </source>
</evidence>
<evidence type="ECO:0000259" key="3">
    <source>
        <dbReference type="SMART" id="SM00642"/>
    </source>
</evidence>
<accession>A0A934U3J6</accession>
<dbReference type="InterPro" id="IPR011840">
    <property type="entry name" value="PulA_typeI"/>
</dbReference>
<dbReference type="Pfam" id="PF00128">
    <property type="entry name" value="Alpha-amylase"/>
    <property type="match status" value="1"/>
</dbReference>
<comment type="similarity">
    <text evidence="1">Belongs to the glycosyl hydrolase 13 family.</text>
</comment>
<dbReference type="EC" id="3.2.1.41" evidence="4"/>
<dbReference type="InterPro" id="IPR013780">
    <property type="entry name" value="Glyco_hydro_b"/>
</dbReference>
<feature type="domain" description="Glycosyl hydrolase family 13 catalytic" evidence="3">
    <location>
        <begin position="147"/>
        <end position="548"/>
    </location>
</feature>
<dbReference type="Gene3D" id="3.20.20.80">
    <property type="entry name" value="Glycosidases"/>
    <property type="match status" value="1"/>
</dbReference>
<comment type="caution">
    <text evidence="4">The sequence shown here is derived from an EMBL/GenBank/DDBJ whole genome shotgun (WGS) entry which is preliminary data.</text>
</comment>
<dbReference type="NCBIfam" id="TIGR02104">
    <property type="entry name" value="pulA_typeI"/>
    <property type="match status" value="1"/>
</dbReference>
<dbReference type="InterPro" id="IPR014756">
    <property type="entry name" value="Ig_E-set"/>
</dbReference>
<dbReference type="RefSeq" id="WP_186833437.1">
    <property type="nucleotide sequence ID" value="NZ_JAEQMG010000041.1"/>
</dbReference>
<dbReference type="EMBL" id="JAEQMG010000041">
    <property type="protein sequence ID" value="MBK6087789.1"/>
    <property type="molecule type" value="Genomic_DNA"/>
</dbReference>
<dbReference type="InterPro" id="IPR004193">
    <property type="entry name" value="Glyco_hydro_13_N"/>
</dbReference>
<dbReference type="Gene3D" id="2.60.40.1180">
    <property type="entry name" value="Golgi alpha-mannosidase II"/>
    <property type="match status" value="1"/>
</dbReference>
<keyword evidence="4" id="KW-0378">Hydrolase</keyword>
<dbReference type="GO" id="GO:0051060">
    <property type="term" value="F:pullulanase activity"/>
    <property type="evidence" value="ECO:0007669"/>
    <property type="project" value="UniProtKB-EC"/>
</dbReference>
<proteinExistence type="inferred from homology"/>
<keyword evidence="2" id="KW-0624">Polysaccharide degradation</keyword>
<dbReference type="SUPFAM" id="SSF81296">
    <property type="entry name" value="E set domains"/>
    <property type="match status" value="1"/>
</dbReference>
<evidence type="ECO:0000256" key="1">
    <source>
        <dbReference type="ARBA" id="ARBA00008061"/>
    </source>
</evidence>
<dbReference type="Proteomes" id="UP000633365">
    <property type="component" value="Unassembled WGS sequence"/>
</dbReference>
<dbReference type="SUPFAM" id="SSF51445">
    <property type="entry name" value="(Trans)glycosidases"/>
    <property type="match status" value="1"/>
</dbReference>
<evidence type="ECO:0000313" key="4">
    <source>
        <dbReference type="EMBL" id="MBK6087789.1"/>
    </source>
</evidence>
<protein>
    <submittedName>
        <fullName evidence="4">Type I pullulanase</fullName>
        <ecNumber evidence="4">3.2.1.41</ecNumber>
    </submittedName>
</protein>
<keyword evidence="4" id="KW-0326">Glycosidase</keyword>
<dbReference type="Gene3D" id="2.60.40.10">
    <property type="entry name" value="Immunoglobulins"/>
    <property type="match status" value="1"/>
</dbReference>
<organism evidence="4 5">
    <name type="scientific">Ruminococcus difficilis</name>
    <dbReference type="NCBI Taxonomy" id="2763069"/>
    <lineage>
        <taxon>Bacteria</taxon>
        <taxon>Bacillati</taxon>
        <taxon>Bacillota</taxon>
        <taxon>Clostridia</taxon>
        <taxon>Eubacteriales</taxon>
        <taxon>Oscillospiraceae</taxon>
        <taxon>Ruminococcus</taxon>
    </lineage>
</organism>
<gene>
    <name evidence="4" type="primary">pulA</name>
    <name evidence="4" type="ORF">JKK62_03820</name>
</gene>
<dbReference type="Pfam" id="PF02922">
    <property type="entry name" value="CBM_48"/>
    <property type="match status" value="1"/>
</dbReference>
<reference evidence="4" key="1">
    <citation type="submission" date="2021-01" db="EMBL/GenBank/DDBJ databases">
        <title>Genome public.</title>
        <authorList>
            <person name="Liu C."/>
            <person name="Sun Q."/>
        </authorList>
    </citation>
    <scope>NUCLEOTIDE SEQUENCE</scope>
    <source>
        <strain evidence="4">M6</strain>
    </source>
</reference>
<dbReference type="PANTHER" id="PTHR43002">
    <property type="entry name" value="GLYCOGEN DEBRANCHING ENZYME"/>
    <property type="match status" value="1"/>
</dbReference>
<keyword evidence="2" id="KW-0136">Cellulose degradation</keyword>
<keyword evidence="2" id="KW-0119">Carbohydrate metabolism</keyword>
<name>A0A934U3J6_9FIRM</name>
<dbReference type="AlphaFoldDB" id="A0A934U3J6"/>
<dbReference type="InterPro" id="IPR013783">
    <property type="entry name" value="Ig-like_fold"/>
</dbReference>
<sequence length="682" mass="77315">MGTTAFYSNKSEIYNTYEGNDLGYTYTPESTTFKVWAPSAEQVLLKLYSTGSFYEDGAQVLSIKQMLYDAVTGVWSTTVDGDLNHIYYTYVIKTESGTHETQDVYAKAVGVNSQRSEVVNLLETNPWGWENDHHVLPEKPNDAIIWEVHVRDFSSSDTSGVNKAHRGKFLAFTEKGTYIPFTSYPTCVNYLKQLGITHVQLNPVFDFGSVNEMTGVEYNWGYDPVNYNVPEGSYSTDPYHGEVRIREFKEMVKALHDEGIGVIMDVVYNHVYSTAHSPFERTVPGYYFRMQDGKFLNSSGCGNVTASDKTMFRKFMIDSLCYWTNEYHIDGFRFDLMACHDIETMNLIREALDQIDRRILMYGEPWTANDGENGISGEDCSNKANAKKLSTRIGMFNDDMRHGIKGGSDDDSKGFIQGSTHSAYNVIAGMMGASSVTFGNWANEPSQCITYASAHDNLSLWDKILKSNWCDDFETTDSLYISQNKLAATLILSSLGIPFWMAGEEFARTKKGDHNSYKSPDSINSINWSRTVRYNELVEYYKGLIRIRKAFSPLRDCTTKAVNDGYIVYNGQSLSLTLKNDAENEWRMFSVIINNSDKPCVPQIKSQYELPQKWYVIANDTEASDQALYRFEEDTLVPPRSALIIVDADSYDRINGTDFNTAKRKSDLTASDVQEEILKMLQ</sequence>
<dbReference type="GO" id="GO:0030245">
    <property type="term" value="P:cellulose catabolic process"/>
    <property type="evidence" value="ECO:0007669"/>
    <property type="project" value="UniProtKB-KW"/>
</dbReference>
<dbReference type="CDD" id="cd02860">
    <property type="entry name" value="E_set_Pullulanase"/>
    <property type="match status" value="1"/>
</dbReference>
<dbReference type="CDD" id="cd11341">
    <property type="entry name" value="AmyAc_Pullulanase_LD-like"/>
    <property type="match status" value="1"/>
</dbReference>
<evidence type="ECO:0000313" key="5">
    <source>
        <dbReference type="Proteomes" id="UP000633365"/>
    </source>
</evidence>
<dbReference type="SMART" id="SM00642">
    <property type="entry name" value="Aamy"/>
    <property type="match status" value="1"/>
</dbReference>